<dbReference type="EMBL" id="JBBHLL010000160">
    <property type="protein sequence ID" value="KAK7812018.1"/>
    <property type="molecule type" value="Genomic_DNA"/>
</dbReference>
<organism evidence="4 5">
    <name type="scientific">Myodes glareolus</name>
    <name type="common">Bank vole</name>
    <name type="synonym">Clethrionomys glareolus</name>
    <dbReference type="NCBI Taxonomy" id="447135"/>
    <lineage>
        <taxon>Eukaryota</taxon>
        <taxon>Metazoa</taxon>
        <taxon>Chordata</taxon>
        <taxon>Craniata</taxon>
        <taxon>Vertebrata</taxon>
        <taxon>Euteleostomi</taxon>
        <taxon>Mammalia</taxon>
        <taxon>Eutheria</taxon>
        <taxon>Euarchontoglires</taxon>
        <taxon>Glires</taxon>
        <taxon>Rodentia</taxon>
        <taxon>Myomorpha</taxon>
        <taxon>Muroidea</taxon>
        <taxon>Cricetidae</taxon>
        <taxon>Arvicolinae</taxon>
        <taxon>Myodes</taxon>
    </lineage>
</organism>
<evidence type="ECO:0000313" key="4">
    <source>
        <dbReference type="EMBL" id="KAK7812018.1"/>
    </source>
</evidence>
<dbReference type="GO" id="GO:0008234">
    <property type="term" value="F:cysteine-type peptidase activity"/>
    <property type="evidence" value="ECO:0007669"/>
    <property type="project" value="InterPro"/>
</dbReference>
<reference evidence="4 5" key="1">
    <citation type="journal article" date="2023" name="bioRxiv">
        <title>Conserved and derived expression patterns and positive selection on dental genes reveal complex evolutionary context of ever-growing rodent molars.</title>
        <authorList>
            <person name="Calamari Z.T."/>
            <person name="Song A."/>
            <person name="Cohen E."/>
            <person name="Akter M."/>
            <person name="Roy R.D."/>
            <person name="Hallikas O."/>
            <person name="Christensen M.M."/>
            <person name="Li P."/>
            <person name="Marangoni P."/>
            <person name="Jernvall J."/>
            <person name="Klein O.D."/>
        </authorList>
    </citation>
    <scope>NUCLEOTIDE SEQUENCE [LARGE SCALE GENOMIC DNA]</scope>
    <source>
        <strain evidence="4">V071</strain>
    </source>
</reference>
<dbReference type="Pfam" id="PF08246">
    <property type="entry name" value="Inhibitor_I29"/>
    <property type="match status" value="1"/>
</dbReference>
<feature type="chain" id="PRO_5043956763" description="Cathepsin propeptide inhibitor domain-containing protein" evidence="2">
    <location>
        <begin position="18"/>
        <end position="218"/>
    </location>
</feature>
<evidence type="ECO:0000259" key="3">
    <source>
        <dbReference type="SMART" id="SM00848"/>
    </source>
</evidence>
<dbReference type="GO" id="GO:0006508">
    <property type="term" value="P:proteolysis"/>
    <property type="evidence" value="ECO:0007669"/>
    <property type="project" value="InterPro"/>
</dbReference>
<dbReference type="SMART" id="SM00848">
    <property type="entry name" value="Inhibitor_I29"/>
    <property type="match status" value="1"/>
</dbReference>
<keyword evidence="5" id="KW-1185">Reference proteome</keyword>
<gene>
    <name evidence="4" type="ORF">U0070_018578</name>
</gene>
<dbReference type="InterPro" id="IPR013201">
    <property type="entry name" value="Prot_inhib_I29"/>
</dbReference>
<evidence type="ECO:0000256" key="1">
    <source>
        <dbReference type="ARBA" id="ARBA00008455"/>
    </source>
</evidence>
<feature type="signal peptide" evidence="2">
    <location>
        <begin position="1"/>
        <end position="17"/>
    </location>
</feature>
<dbReference type="Gene3D" id="1.10.287.2250">
    <property type="match status" value="1"/>
</dbReference>
<feature type="domain" description="Cathepsin propeptide inhibitor" evidence="3">
    <location>
        <begin position="29"/>
        <end position="86"/>
    </location>
</feature>
<accession>A0AAW0ICG3</accession>
<dbReference type="Proteomes" id="UP001488838">
    <property type="component" value="Unassembled WGS sequence"/>
</dbReference>
<dbReference type="PANTHER" id="PTHR12411">
    <property type="entry name" value="CYSTEINE PROTEASE FAMILY C1-RELATED"/>
    <property type="match status" value="1"/>
</dbReference>
<dbReference type="AlphaFoldDB" id="A0AAW0ICG3"/>
<protein>
    <recommendedName>
        <fullName evidence="3">Cathepsin propeptide inhibitor domain-containing protein</fullName>
    </recommendedName>
</protein>
<dbReference type="Gene3D" id="3.90.70.10">
    <property type="entry name" value="Cysteine proteinases"/>
    <property type="match status" value="1"/>
</dbReference>
<dbReference type="InterPro" id="IPR013128">
    <property type="entry name" value="Peptidase_C1A"/>
</dbReference>
<dbReference type="SUPFAM" id="SSF54001">
    <property type="entry name" value="Cysteine proteinases"/>
    <property type="match status" value="1"/>
</dbReference>
<evidence type="ECO:0000256" key="2">
    <source>
        <dbReference type="SAM" id="SignalP"/>
    </source>
</evidence>
<dbReference type="InterPro" id="IPR038765">
    <property type="entry name" value="Papain-like_cys_pep_sf"/>
</dbReference>
<dbReference type="Pfam" id="PF00112">
    <property type="entry name" value="Peptidase_C1"/>
    <property type="match status" value="1"/>
</dbReference>
<sequence>MSPALYLTILFLGVALAAPIFDSSFDAQWYKWKMKHRRTYNPREEEQRRAIWEKKITQLHSGENLEEKHGFTMKINTSGDANTEELNVLKNGFQNQKHGNGVLQEPQQNEIPRQTCGLEREELQFSSGRPELRHVTCCWRVDTGSVGNSLSTPYQGLCDACWAFRASGSLEGQMSQETGKLVSLSEQSLVACSLPQHNQGCKVGLRHRAFQGVKRAGG</sequence>
<comment type="caution">
    <text evidence="4">The sequence shown here is derived from an EMBL/GenBank/DDBJ whole genome shotgun (WGS) entry which is preliminary data.</text>
</comment>
<proteinExistence type="inferred from homology"/>
<evidence type="ECO:0000313" key="5">
    <source>
        <dbReference type="Proteomes" id="UP001488838"/>
    </source>
</evidence>
<name>A0AAW0ICG3_MYOGA</name>
<comment type="similarity">
    <text evidence="1">Belongs to the peptidase C1 family.</text>
</comment>
<keyword evidence="2" id="KW-0732">Signal</keyword>
<dbReference type="InterPro" id="IPR000668">
    <property type="entry name" value="Peptidase_C1A_C"/>
</dbReference>